<evidence type="ECO:0000256" key="2">
    <source>
        <dbReference type="ARBA" id="ARBA00012162"/>
    </source>
</evidence>
<comment type="similarity">
    <text evidence="1 8">Belongs to the precorrin methyltransferase family.</text>
</comment>
<dbReference type="Pfam" id="PF00590">
    <property type="entry name" value="TP_methylase"/>
    <property type="match status" value="1"/>
</dbReference>
<dbReference type="GO" id="GO:0004851">
    <property type="term" value="F:uroporphyrin-III C-methyltransferase activity"/>
    <property type="evidence" value="ECO:0007669"/>
    <property type="project" value="UniProtKB-EC"/>
</dbReference>
<dbReference type="InterPro" id="IPR050161">
    <property type="entry name" value="Siro_Cobalamin_biosynth"/>
</dbReference>
<evidence type="ECO:0000313" key="10">
    <source>
        <dbReference type="EMBL" id="NWF45889.1"/>
    </source>
</evidence>
<dbReference type="GO" id="GO:0019354">
    <property type="term" value="P:siroheme biosynthetic process"/>
    <property type="evidence" value="ECO:0007669"/>
    <property type="project" value="UniProtKB-UniPathway"/>
</dbReference>
<keyword evidence="4 8" id="KW-0808">Transferase</keyword>
<gene>
    <name evidence="10" type="primary">cobA</name>
    <name evidence="10" type="ORF">F3K02_11600</name>
</gene>
<dbReference type="NCBIfam" id="NF004790">
    <property type="entry name" value="PRK06136.1"/>
    <property type="match status" value="1"/>
</dbReference>
<dbReference type="UniPathway" id="UPA00262">
    <property type="reaction ID" value="UER00211"/>
</dbReference>
<proteinExistence type="inferred from homology"/>
<name>A0A7Y8GW03_9BURK</name>
<dbReference type="NCBIfam" id="TIGR01469">
    <property type="entry name" value="cobA_cysG_Cterm"/>
    <property type="match status" value="1"/>
</dbReference>
<dbReference type="AlphaFoldDB" id="A0A7Y8GW03"/>
<keyword evidence="11" id="KW-1185">Reference proteome</keyword>
<evidence type="ECO:0000259" key="9">
    <source>
        <dbReference type="Pfam" id="PF00590"/>
    </source>
</evidence>
<dbReference type="Gene3D" id="3.40.1010.10">
    <property type="entry name" value="Cobalt-precorrin-4 Transmethylase, Domain 1"/>
    <property type="match status" value="1"/>
</dbReference>
<dbReference type="InterPro" id="IPR014776">
    <property type="entry name" value="4pyrrole_Mease_sub2"/>
</dbReference>
<feature type="domain" description="Tetrapyrrole methylase" evidence="9">
    <location>
        <begin position="18"/>
        <end position="235"/>
    </location>
</feature>
<dbReference type="PANTHER" id="PTHR45790">
    <property type="entry name" value="SIROHEME SYNTHASE-RELATED"/>
    <property type="match status" value="1"/>
</dbReference>
<dbReference type="EC" id="2.1.1.107" evidence="2"/>
<dbReference type="InterPro" id="IPR035996">
    <property type="entry name" value="4pyrrol_Methylase_sf"/>
</dbReference>
<organism evidence="10 11">
    <name type="scientific">Hydrogenophaga aromaticivorans</name>
    <dbReference type="NCBI Taxonomy" id="2610898"/>
    <lineage>
        <taxon>Bacteria</taxon>
        <taxon>Pseudomonadati</taxon>
        <taxon>Pseudomonadota</taxon>
        <taxon>Betaproteobacteria</taxon>
        <taxon>Burkholderiales</taxon>
        <taxon>Comamonadaceae</taxon>
        <taxon>Hydrogenophaga</taxon>
    </lineage>
</organism>
<evidence type="ECO:0000256" key="7">
    <source>
        <dbReference type="ARBA" id="ARBA00025705"/>
    </source>
</evidence>
<dbReference type="InterPro" id="IPR000878">
    <property type="entry name" value="4pyrrol_Mease"/>
</dbReference>
<keyword evidence="6" id="KW-0627">Porphyrin biosynthesis</keyword>
<dbReference type="Proteomes" id="UP000545507">
    <property type="component" value="Unassembled WGS sequence"/>
</dbReference>
<keyword evidence="3 8" id="KW-0489">Methyltransferase</keyword>
<dbReference type="InterPro" id="IPR003043">
    <property type="entry name" value="Uropor_MeTrfase_CS"/>
</dbReference>
<comment type="caution">
    <text evidence="10">The sequence shown here is derived from an EMBL/GenBank/DDBJ whole genome shotgun (WGS) entry which is preliminary data.</text>
</comment>
<evidence type="ECO:0000256" key="1">
    <source>
        <dbReference type="ARBA" id="ARBA00005879"/>
    </source>
</evidence>
<reference evidence="10 11" key="1">
    <citation type="submission" date="2019-09" db="EMBL/GenBank/DDBJ databases">
        <title>Hydrogenophaga aromatica sp. nov., isolated from a para-xylene-degrading enrichment culture.</title>
        <authorList>
            <person name="Tancsics A."/>
            <person name="Banerjee S."/>
        </authorList>
    </citation>
    <scope>NUCLEOTIDE SEQUENCE [LARGE SCALE GENOMIC DNA]</scope>
    <source>
        <strain evidence="10 11">D2P1</strain>
    </source>
</reference>
<dbReference type="InterPro" id="IPR014777">
    <property type="entry name" value="4pyrrole_Mease_sub1"/>
</dbReference>
<dbReference type="PROSITE" id="PS00839">
    <property type="entry name" value="SUMT_1"/>
    <property type="match status" value="1"/>
</dbReference>
<evidence type="ECO:0000313" key="11">
    <source>
        <dbReference type="Proteomes" id="UP000545507"/>
    </source>
</evidence>
<keyword evidence="5" id="KW-0949">S-adenosyl-L-methionine</keyword>
<dbReference type="CDD" id="cd11642">
    <property type="entry name" value="SUMT"/>
    <property type="match status" value="1"/>
</dbReference>
<accession>A0A7Y8GW03</accession>
<dbReference type="InterPro" id="IPR006366">
    <property type="entry name" value="CobA/CysG_C"/>
</dbReference>
<evidence type="ECO:0000256" key="8">
    <source>
        <dbReference type="RuleBase" id="RU003960"/>
    </source>
</evidence>
<dbReference type="SUPFAM" id="SSF53790">
    <property type="entry name" value="Tetrapyrrole methylase"/>
    <property type="match status" value="1"/>
</dbReference>
<dbReference type="GO" id="GO:0032259">
    <property type="term" value="P:methylation"/>
    <property type="evidence" value="ECO:0007669"/>
    <property type="project" value="UniProtKB-KW"/>
</dbReference>
<sequence>MNMPATVNASTTRFDPGTVTLVGAGPGDPELLTIKAAKAIAAATVLLVDDLVSDAVLEHASPKARIVHVGKRGGCKSTPQAFIEKLMIMAAREGEVVVRLKGGDPFIFGRGGEEVEHLREAGIEVQVLNGITAGLAGLTSLGAPLTHRDHAHGVVFITGHAKPGISHESRGTDWQQLAATARDAKLTLVIYMGVSSAAAIQADLLTGLPASTPLAIIQHASLPQQRHALTTLGELPATIAREQLGSPAVIVVGDVVRGVAAIAQPETFRDAPDRRVANLRF</sequence>
<dbReference type="EMBL" id="VYGV01000007">
    <property type="protein sequence ID" value="NWF45889.1"/>
    <property type="molecule type" value="Genomic_DNA"/>
</dbReference>
<dbReference type="Gene3D" id="3.30.950.10">
    <property type="entry name" value="Methyltransferase, Cobalt-precorrin-4 Transmethylase, Domain 2"/>
    <property type="match status" value="1"/>
</dbReference>
<evidence type="ECO:0000256" key="5">
    <source>
        <dbReference type="ARBA" id="ARBA00022691"/>
    </source>
</evidence>
<evidence type="ECO:0000256" key="6">
    <source>
        <dbReference type="ARBA" id="ARBA00023244"/>
    </source>
</evidence>
<protein>
    <recommendedName>
        <fullName evidence="2">uroporphyrinogen-III C-methyltransferase</fullName>
        <ecNumber evidence="2">2.1.1.107</ecNumber>
    </recommendedName>
</protein>
<evidence type="ECO:0000256" key="4">
    <source>
        <dbReference type="ARBA" id="ARBA00022679"/>
    </source>
</evidence>
<comment type="pathway">
    <text evidence="7">Porphyrin-containing compound metabolism; siroheme biosynthesis; precorrin-2 from uroporphyrinogen III: step 1/1.</text>
</comment>
<dbReference type="FunFam" id="3.40.1010.10:FF:000001">
    <property type="entry name" value="Siroheme synthase"/>
    <property type="match status" value="1"/>
</dbReference>
<evidence type="ECO:0000256" key="3">
    <source>
        <dbReference type="ARBA" id="ARBA00022603"/>
    </source>
</evidence>
<dbReference type="PANTHER" id="PTHR45790:SF3">
    <property type="entry name" value="S-ADENOSYL-L-METHIONINE-DEPENDENT UROPORPHYRINOGEN III METHYLTRANSFERASE, CHLOROPLASTIC"/>
    <property type="match status" value="1"/>
</dbReference>
<dbReference type="PROSITE" id="PS00840">
    <property type="entry name" value="SUMT_2"/>
    <property type="match status" value="1"/>
</dbReference>